<protein>
    <submittedName>
        <fullName evidence="2">BadF/BadG/BcrA/BcrD ATPase family protein</fullName>
    </submittedName>
</protein>
<proteinExistence type="predicted"/>
<dbReference type="SUPFAM" id="SSF53067">
    <property type="entry name" value="Actin-like ATPase domain"/>
    <property type="match status" value="2"/>
</dbReference>
<dbReference type="InterPro" id="IPR043129">
    <property type="entry name" value="ATPase_NBD"/>
</dbReference>
<dbReference type="Proteomes" id="UP001174208">
    <property type="component" value="Unassembled WGS sequence"/>
</dbReference>
<dbReference type="RefSeq" id="WP_301210538.1">
    <property type="nucleotide sequence ID" value="NZ_JAROCF010000001.1"/>
</dbReference>
<accession>A0ABT8K9G3</accession>
<dbReference type="InterPro" id="IPR052519">
    <property type="entry name" value="Euk-type_GlcNAc_Kinase"/>
</dbReference>
<dbReference type="Pfam" id="PF01869">
    <property type="entry name" value="BcrAD_BadFG"/>
    <property type="match status" value="1"/>
</dbReference>
<dbReference type="PANTHER" id="PTHR43190:SF3">
    <property type="entry name" value="N-ACETYL-D-GLUCOSAMINE KINASE"/>
    <property type="match status" value="1"/>
</dbReference>
<dbReference type="Gene3D" id="3.30.420.40">
    <property type="match status" value="2"/>
</dbReference>
<feature type="domain" description="ATPase BadF/BadG/BcrA/BcrD type" evidence="1">
    <location>
        <begin position="14"/>
        <end position="310"/>
    </location>
</feature>
<dbReference type="InterPro" id="IPR002731">
    <property type="entry name" value="ATPase_BadF"/>
</dbReference>
<reference evidence="2" key="1">
    <citation type="submission" date="2023-06" db="EMBL/GenBank/DDBJ databases">
        <title>MT1 and MT2 Draft Genomes of Novel Species.</title>
        <authorList>
            <person name="Venkateswaran K."/>
        </authorList>
    </citation>
    <scope>NUCLEOTIDE SEQUENCE</scope>
    <source>
        <strain evidence="2">F6_8S_P_1B</strain>
    </source>
</reference>
<comment type="caution">
    <text evidence="2">The sequence shown here is derived from an EMBL/GenBank/DDBJ whole genome shotgun (WGS) entry which is preliminary data.</text>
</comment>
<evidence type="ECO:0000313" key="3">
    <source>
        <dbReference type="Proteomes" id="UP001174208"/>
    </source>
</evidence>
<organism evidence="2 3">
    <name type="scientific">Leifsonia williamsii</name>
    <dbReference type="NCBI Taxonomy" id="3035919"/>
    <lineage>
        <taxon>Bacteria</taxon>
        <taxon>Bacillati</taxon>
        <taxon>Actinomycetota</taxon>
        <taxon>Actinomycetes</taxon>
        <taxon>Micrococcales</taxon>
        <taxon>Microbacteriaceae</taxon>
        <taxon>Leifsonia</taxon>
    </lineage>
</organism>
<name>A0ABT8K9G3_9MICO</name>
<keyword evidence="3" id="KW-1185">Reference proteome</keyword>
<dbReference type="EMBL" id="JAROCF010000001">
    <property type="protein sequence ID" value="MDN4614088.1"/>
    <property type="molecule type" value="Genomic_DNA"/>
</dbReference>
<sequence length="339" mass="35073">MGPVAAGTDVVLAIDGGNSKTDVAVVAVDGRVVATRRGPGYSPHAHGLEASIAGIEDLARTALLEADLELPSPRIAHVAAFLAGVDLHREQAAMLAAVASRGWAPSVSVDNDTFALLRLGSDGDDGVAVVCGAGINCVARWEGRTVRFPSLGLISGDWGGGLQLGLSAMSAAARDADGRGPRTALTAAVLEHFDAPRVIDLIERLHFGDVPQTRLAELSPAVFALALDGDPVAAALIDRLADEVADYVVAALTELELTGAAVPVVLGGSILAARHEEFDERIRSRVLAVAPRTEFVQVSEPPILGAALLGLDAVGAADAAKERVRQALAPRERMERAAR</sequence>
<evidence type="ECO:0000259" key="1">
    <source>
        <dbReference type="Pfam" id="PF01869"/>
    </source>
</evidence>
<evidence type="ECO:0000313" key="2">
    <source>
        <dbReference type="EMBL" id="MDN4614088.1"/>
    </source>
</evidence>
<gene>
    <name evidence="2" type="ORF">P5G50_06440</name>
</gene>
<dbReference type="PANTHER" id="PTHR43190">
    <property type="entry name" value="N-ACETYL-D-GLUCOSAMINE KINASE"/>
    <property type="match status" value="1"/>
</dbReference>